<dbReference type="Proteomes" id="UP000230750">
    <property type="component" value="Unassembled WGS sequence"/>
</dbReference>
<protein>
    <recommendedName>
        <fullName evidence="3">PDZ domain-containing protein</fullName>
    </recommendedName>
</protein>
<gene>
    <name evidence="1" type="ORF">BSL78_12799</name>
</gene>
<evidence type="ECO:0000313" key="2">
    <source>
        <dbReference type="Proteomes" id="UP000230750"/>
    </source>
</evidence>
<sequence>MNCLFGSKKRRNNRSELFMAHPELSDPFIELSAYLVQRNTRSGERFFFEDVKEGGLAFSSGIGDSDRLVAIHKTDVKNLSFDKILEAIKCTSVIVLTVERSVKDKNVPIVIALDIGINSGGHPYLKFDGFYWNARFDDVQEFIPINCCRYHPN</sequence>
<name>A0A2G8KQM8_STIJA</name>
<evidence type="ECO:0008006" key="3">
    <source>
        <dbReference type="Google" id="ProtNLM"/>
    </source>
</evidence>
<accession>A0A2G8KQM8</accession>
<organism evidence="1 2">
    <name type="scientific">Stichopus japonicus</name>
    <name type="common">Sea cucumber</name>
    <dbReference type="NCBI Taxonomy" id="307972"/>
    <lineage>
        <taxon>Eukaryota</taxon>
        <taxon>Metazoa</taxon>
        <taxon>Echinodermata</taxon>
        <taxon>Eleutherozoa</taxon>
        <taxon>Echinozoa</taxon>
        <taxon>Holothuroidea</taxon>
        <taxon>Aspidochirotacea</taxon>
        <taxon>Aspidochirotida</taxon>
        <taxon>Stichopodidae</taxon>
        <taxon>Apostichopus</taxon>
    </lineage>
</organism>
<dbReference type="Gene3D" id="2.30.42.10">
    <property type="match status" value="1"/>
</dbReference>
<keyword evidence="2" id="KW-1185">Reference proteome</keyword>
<dbReference type="EMBL" id="MRZV01000424">
    <property type="protein sequence ID" value="PIK50312.1"/>
    <property type="molecule type" value="Genomic_DNA"/>
</dbReference>
<evidence type="ECO:0000313" key="1">
    <source>
        <dbReference type="EMBL" id="PIK50312.1"/>
    </source>
</evidence>
<reference evidence="1 2" key="1">
    <citation type="journal article" date="2017" name="PLoS Biol.">
        <title>The sea cucumber genome provides insights into morphological evolution and visceral regeneration.</title>
        <authorList>
            <person name="Zhang X."/>
            <person name="Sun L."/>
            <person name="Yuan J."/>
            <person name="Sun Y."/>
            <person name="Gao Y."/>
            <person name="Zhang L."/>
            <person name="Li S."/>
            <person name="Dai H."/>
            <person name="Hamel J.F."/>
            <person name="Liu C."/>
            <person name="Yu Y."/>
            <person name="Liu S."/>
            <person name="Lin W."/>
            <person name="Guo K."/>
            <person name="Jin S."/>
            <person name="Xu P."/>
            <person name="Storey K.B."/>
            <person name="Huan P."/>
            <person name="Zhang T."/>
            <person name="Zhou Y."/>
            <person name="Zhang J."/>
            <person name="Lin C."/>
            <person name="Li X."/>
            <person name="Xing L."/>
            <person name="Huo D."/>
            <person name="Sun M."/>
            <person name="Wang L."/>
            <person name="Mercier A."/>
            <person name="Li F."/>
            <person name="Yang H."/>
            <person name="Xiang J."/>
        </authorList>
    </citation>
    <scope>NUCLEOTIDE SEQUENCE [LARGE SCALE GENOMIC DNA]</scope>
    <source>
        <strain evidence="1">Shaxun</strain>
        <tissue evidence="1">Muscle</tissue>
    </source>
</reference>
<dbReference type="AlphaFoldDB" id="A0A2G8KQM8"/>
<dbReference type="InterPro" id="IPR036034">
    <property type="entry name" value="PDZ_sf"/>
</dbReference>
<dbReference type="SUPFAM" id="SSF50156">
    <property type="entry name" value="PDZ domain-like"/>
    <property type="match status" value="1"/>
</dbReference>
<proteinExistence type="predicted"/>
<comment type="caution">
    <text evidence="1">The sequence shown here is derived from an EMBL/GenBank/DDBJ whole genome shotgun (WGS) entry which is preliminary data.</text>
</comment>